<evidence type="ECO:0000313" key="3">
    <source>
        <dbReference type="Proteomes" id="UP000658278"/>
    </source>
</evidence>
<dbReference type="PANTHER" id="PTHR45588:SF1">
    <property type="entry name" value="WW DOMAIN-CONTAINING PROTEIN"/>
    <property type="match status" value="1"/>
</dbReference>
<proteinExistence type="predicted"/>
<dbReference type="PROSITE" id="PS50005">
    <property type="entry name" value="TPR"/>
    <property type="match status" value="1"/>
</dbReference>
<dbReference type="InterPro" id="IPR019734">
    <property type="entry name" value="TPR_rpt"/>
</dbReference>
<keyword evidence="3" id="KW-1185">Reference proteome</keyword>
<comment type="caution">
    <text evidence="2">The sequence shown here is derived from an EMBL/GenBank/DDBJ whole genome shotgun (WGS) entry which is preliminary data.</text>
</comment>
<evidence type="ECO:0008006" key="4">
    <source>
        <dbReference type="Google" id="ProtNLM"/>
    </source>
</evidence>
<feature type="repeat" description="TPR" evidence="1">
    <location>
        <begin position="487"/>
        <end position="520"/>
    </location>
</feature>
<name>A0A934RFS2_9BACT</name>
<protein>
    <recommendedName>
        <fullName evidence="4">Tetratricopeptide repeat protein</fullName>
    </recommendedName>
</protein>
<dbReference type="EMBL" id="JAENII010000013">
    <property type="protein sequence ID" value="MBK1828356.1"/>
    <property type="molecule type" value="Genomic_DNA"/>
</dbReference>
<dbReference type="RefSeq" id="WP_200281639.1">
    <property type="nucleotide sequence ID" value="NZ_JAENII010000013.1"/>
</dbReference>
<accession>A0A934RFS2</accession>
<keyword evidence="1" id="KW-0802">TPR repeat</keyword>
<dbReference type="Gene3D" id="1.25.40.10">
    <property type="entry name" value="Tetratricopeptide repeat domain"/>
    <property type="match status" value="2"/>
</dbReference>
<evidence type="ECO:0000313" key="2">
    <source>
        <dbReference type="EMBL" id="MBK1828356.1"/>
    </source>
</evidence>
<gene>
    <name evidence="2" type="ORF">JIN81_15080</name>
</gene>
<dbReference type="Proteomes" id="UP000658278">
    <property type="component" value="Unassembled WGS sequence"/>
</dbReference>
<dbReference type="SUPFAM" id="SSF48452">
    <property type="entry name" value="TPR-like"/>
    <property type="match status" value="1"/>
</dbReference>
<evidence type="ECO:0000256" key="1">
    <source>
        <dbReference type="PROSITE-ProRule" id="PRU00339"/>
    </source>
</evidence>
<dbReference type="InterPro" id="IPR011990">
    <property type="entry name" value="TPR-like_helical_dom_sf"/>
</dbReference>
<dbReference type="PANTHER" id="PTHR45588">
    <property type="entry name" value="TPR DOMAIN-CONTAINING PROTEIN"/>
    <property type="match status" value="1"/>
</dbReference>
<organism evidence="2 3">
    <name type="scientific">Haloferula rosea</name>
    <dbReference type="NCBI Taxonomy" id="490093"/>
    <lineage>
        <taxon>Bacteria</taxon>
        <taxon>Pseudomonadati</taxon>
        <taxon>Verrucomicrobiota</taxon>
        <taxon>Verrucomicrobiia</taxon>
        <taxon>Verrucomicrobiales</taxon>
        <taxon>Verrucomicrobiaceae</taxon>
        <taxon>Haloferula</taxon>
    </lineage>
</organism>
<dbReference type="AlphaFoldDB" id="A0A934RFS2"/>
<reference evidence="2" key="1">
    <citation type="submission" date="2021-01" db="EMBL/GenBank/DDBJ databases">
        <title>Modified the classification status of verrucomicrobia.</title>
        <authorList>
            <person name="Feng X."/>
        </authorList>
    </citation>
    <scope>NUCLEOTIDE SEQUENCE</scope>
    <source>
        <strain evidence="2">KCTC 22201</strain>
    </source>
</reference>
<sequence length="553" mass="61007">MRAWMFLMALGPIVVADEESVVPPATAVVSELVAKLPDPLPPAVPKGVSMAITASSEAAQNSVRYGMLCLHAGWDFEAYRHFAAAIGEDPQCLMAHWGVGLALLHGSEHLASEREAALTRMLELIDQGVGTELEKRYVFGLVKLLRDGPADAASAFAKAAEEFPNDPQIGLLKALLGRGGFDVTGEATPDQERAESDMRELIKRFPDLSYLRYALLAMRAEAPSLEDDLEMARALCREVPGFPPYFHLLGHYEWRCGNHPAAGEAFGRAADLYGEWMKSTDLTALHCAPWTKAECYRAVALASKGEYESALAAAMAVAAIEVPIDQVNTSGGRMLMWEARTLPARILMRRDQKGDMKKALETLPDLEALRGVGAKSLVLWSYQSHTSVATSRLLLEEGKLEDARLVSDDVTRVGSNFVKTREIAVGMGERSEWLRSFKGFETMASELRGLITMANPKGDRGGAFNWFRAAADRQTRMTLMMPPSVLLPMEARLGEFYTEQGKTDEAIEILLKGLDERPNDWELVVRLRDIFQKSGMDDGVREMEEKLKSLKAE</sequence>